<proteinExistence type="predicted"/>
<comment type="caution">
    <text evidence="1">The sequence shown here is derived from an EMBL/GenBank/DDBJ whole genome shotgun (WGS) entry which is preliminary data.</text>
</comment>
<dbReference type="Proteomes" id="UP001597405">
    <property type="component" value="Unassembled WGS sequence"/>
</dbReference>
<evidence type="ECO:0000313" key="1">
    <source>
        <dbReference type="EMBL" id="MFD1986795.1"/>
    </source>
</evidence>
<organism evidence="1 2">
    <name type="scientific">Mesorhizobium newzealandense</name>
    <dbReference type="NCBI Taxonomy" id="1300302"/>
    <lineage>
        <taxon>Bacteria</taxon>
        <taxon>Pseudomonadati</taxon>
        <taxon>Pseudomonadota</taxon>
        <taxon>Alphaproteobacteria</taxon>
        <taxon>Hyphomicrobiales</taxon>
        <taxon>Phyllobacteriaceae</taxon>
        <taxon>Mesorhizobium</taxon>
    </lineage>
</organism>
<name>A0ABW4UIK4_9HYPH</name>
<dbReference type="EMBL" id="JBHUGZ010000023">
    <property type="protein sequence ID" value="MFD1986795.1"/>
    <property type="molecule type" value="Genomic_DNA"/>
</dbReference>
<evidence type="ECO:0000313" key="2">
    <source>
        <dbReference type="Proteomes" id="UP001597405"/>
    </source>
</evidence>
<accession>A0ABW4UIK4</accession>
<gene>
    <name evidence="1" type="ORF">ACFSOZ_30640</name>
</gene>
<keyword evidence="2" id="KW-1185">Reference proteome</keyword>
<sequence>MVEADIKISELRHLTNSLFDSLEGQGVDSIHVRQSQYWKVYFADAFELGPPALVMGDVYDDLNDVRAEVKGPNDDTTLWHAFMHLSGLINIVAYAAENGDLAKRVAMEKHL</sequence>
<reference evidence="2" key="1">
    <citation type="journal article" date="2019" name="Int. J. Syst. Evol. Microbiol.">
        <title>The Global Catalogue of Microorganisms (GCM) 10K type strain sequencing project: providing services to taxonomists for standard genome sequencing and annotation.</title>
        <authorList>
            <consortium name="The Broad Institute Genomics Platform"/>
            <consortium name="The Broad Institute Genome Sequencing Center for Infectious Disease"/>
            <person name="Wu L."/>
            <person name="Ma J."/>
        </authorList>
    </citation>
    <scope>NUCLEOTIDE SEQUENCE [LARGE SCALE GENOMIC DNA]</scope>
    <source>
        <strain evidence="2">CGMCC 1.16225</strain>
    </source>
</reference>
<dbReference type="RefSeq" id="WP_379104271.1">
    <property type="nucleotide sequence ID" value="NZ_JBHUGZ010000023.1"/>
</dbReference>
<protein>
    <submittedName>
        <fullName evidence="1">Uncharacterized protein</fullName>
    </submittedName>
</protein>